<dbReference type="Proteomes" id="UP000552644">
    <property type="component" value="Unassembled WGS sequence"/>
</dbReference>
<keyword evidence="3 8" id="KW-0238">DNA-binding</keyword>
<dbReference type="InterPro" id="IPR016032">
    <property type="entry name" value="Sig_transdc_resp-reg_C-effctor"/>
</dbReference>
<dbReference type="SMART" id="SM00421">
    <property type="entry name" value="HTH_LUXR"/>
    <property type="match status" value="1"/>
</dbReference>
<dbReference type="SMART" id="SM00448">
    <property type="entry name" value="REC"/>
    <property type="match status" value="1"/>
</dbReference>
<feature type="modified residue" description="4-aspartylphosphate" evidence="5">
    <location>
        <position position="54"/>
    </location>
</feature>
<feature type="domain" description="HTH luxR-type" evidence="6">
    <location>
        <begin position="148"/>
        <end position="213"/>
    </location>
</feature>
<dbReference type="SUPFAM" id="SSF52172">
    <property type="entry name" value="CheY-like"/>
    <property type="match status" value="1"/>
</dbReference>
<comment type="caution">
    <text evidence="8">The sequence shown here is derived from an EMBL/GenBank/DDBJ whole genome shotgun (WGS) entry which is preliminary data.</text>
</comment>
<organism evidence="8 9">
    <name type="scientific">Streptosporangium saharense</name>
    <dbReference type="NCBI Taxonomy" id="1706840"/>
    <lineage>
        <taxon>Bacteria</taxon>
        <taxon>Bacillati</taxon>
        <taxon>Actinomycetota</taxon>
        <taxon>Actinomycetes</taxon>
        <taxon>Streptosporangiales</taxon>
        <taxon>Streptosporangiaceae</taxon>
        <taxon>Streptosporangium</taxon>
    </lineage>
</organism>
<evidence type="ECO:0000256" key="4">
    <source>
        <dbReference type="ARBA" id="ARBA00023163"/>
    </source>
</evidence>
<reference evidence="8 9" key="1">
    <citation type="submission" date="2020-08" db="EMBL/GenBank/DDBJ databases">
        <title>Genomic Encyclopedia of Type Strains, Phase III (KMG-III): the genomes of soil and plant-associated and newly described type strains.</title>
        <authorList>
            <person name="Whitman W."/>
        </authorList>
    </citation>
    <scope>NUCLEOTIDE SEQUENCE [LARGE SCALE GENOMIC DNA]</scope>
    <source>
        <strain evidence="8 9">CECT 8840</strain>
    </source>
</reference>
<dbReference type="CDD" id="cd17535">
    <property type="entry name" value="REC_NarL-like"/>
    <property type="match status" value="1"/>
</dbReference>
<dbReference type="PANTHER" id="PTHR43214:SF24">
    <property type="entry name" value="TRANSCRIPTIONAL REGULATORY PROTEIN NARL-RELATED"/>
    <property type="match status" value="1"/>
</dbReference>
<keyword evidence="2" id="KW-0805">Transcription regulation</keyword>
<dbReference type="Pfam" id="PF00196">
    <property type="entry name" value="GerE"/>
    <property type="match status" value="1"/>
</dbReference>
<evidence type="ECO:0000256" key="2">
    <source>
        <dbReference type="ARBA" id="ARBA00023015"/>
    </source>
</evidence>
<protein>
    <submittedName>
        <fullName evidence="8">DNA-binding NarL/FixJ family response regulator</fullName>
    </submittedName>
</protein>
<dbReference type="GO" id="GO:0006355">
    <property type="term" value="P:regulation of DNA-templated transcription"/>
    <property type="evidence" value="ECO:0007669"/>
    <property type="project" value="InterPro"/>
</dbReference>
<feature type="domain" description="Response regulatory" evidence="7">
    <location>
        <begin position="3"/>
        <end position="121"/>
    </location>
</feature>
<sequence length="222" mass="24581">MIRVLLADDQPLVRMGLRALLDSEEGMEVIGEAGRGDHAVEMADALRPHVVLMDIRMPGLDGIEATRRITGDQRLDRVRVALLTTFENDDYVFKGLRAGAVGFLVKDIEPPKLLEAVRVVAAGEALLAPTVTRRLIEEYVNRSGDPVSFPALERLTDREREVLVLVARGLSNHEIADYVHCSPATAKTHVSRVMTKLEARDRIQLVITAYEAGLVRPGWKVT</sequence>
<evidence type="ECO:0000313" key="8">
    <source>
        <dbReference type="EMBL" id="MBB4918886.1"/>
    </source>
</evidence>
<gene>
    <name evidence="8" type="ORF">FHS44_006022</name>
</gene>
<dbReference type="InterPro" id="IPR039420">
    <property type="entry name" value="WalR-like"/>
</dbReference>
<dbReference type="RefSeq" id="WP_184720590.1">
    <property type="nucleotide sequence ID" value="NZ_JACHJP010000008.1"/>
</dbReference>
<dbReference type="AlphaFoldDB" id="A0A7W7VQD4"/>
<evidence type="ECO:0000256" key="1">
    <source>
        <dbReference type="ARBA" id="ARBA00022553"/>
    </source>
</evidence>
<dbReference type="PANTHER" id="PTHR43214">
    <property type="entry name" value="TWO-COMPONENT RESPONSE REGULATOR"/>
    <property type="match status" value="1"/>
</dbReference>
<evidence type="ECO:0000256" key="3">
    <source>
        <dbReference type="ARBA" id="ARBA00023125"/>
    </source>
</evidence>
<dbReference type="CDD" id="cd06170">
    <property type="entry name" value="LuxR_C_like"/>
    <property type="match status" value="1"/>
</dbReference>
<dbReference type="InterPro" id="IPR000792">
    <property type="entry name" value="Tscrpt_reg_LuxR_C"/>
</dbReference>
<dbReference type="GO" id="GO:0000160">
    <property type="term" value="P:phosphorelay signal transduction system"/>
    <property type="evidence" value="ECO:0007669"/>
    <property type="project" value="InterPro"/>
</dbReference>
<dbReference type="Pfam" id="PF00072">
    <property type="entry name" value="Response_reg"/>
    <property type="match status" value="1"/>
</dbReference>
<dbReference type="InterPro" id="IPR001789">
    <property type="entry name" value="Sig_transdc_resp-reg_receiver"/>
</dbReference>
<dbReference type="EMBL" id="JACHJP010000008">
    <property type="protein sequence ID" value="MBB4918886.1"/>
    <property type="molecule type" value="Genomic_DNA"/>
</dbReference>
<keyword evidence="9" id="KW-1185">Reference proteome</keyword>
<evidence type="ECO:0000313" key="9">
    <source>
        <dbReference type="Proteomes" id="UP000552644"/>
    </source>
</evidence>
<dbReference type="PROSITE" id="PS50043">
    <property type="entry name" value="HTH_LUXR_2"/>
    <property type="match status" value="1"/>
</dbReference>
<keyword evidence="4" id="KW-0804">Transcription</keyword>
<name>A0A7W7VQD4_9ACTN</name>
<accession>A0A7W7VQD4</accession>
<dbReference type="GO" id="GO:0003677">
    <property type="term" value="F:DNA binding"/>
    <property type="evidence" value="ECO:0007669"/>
    <property type="project" value="UniProtKB-KW"/>
</dbReference>
<dbReference type="PROSITE" id="PS50110">
    <property type="entry name" value="RESPONSE_REGULATORY"/>
    <property type="match status" value="1"/>
</dbReference>
<dbReference type="InterPro" id="IPR058245">
    <property type="entry name" value="NreC/VraR/RcsB-like_REC"/>
</dbReference>
<dbReference type="SUPFAM" id="SSF46894">
    <property type="entry name" value="C-terminal effector domain of the bipartite response regulators"/>
    <property type="match status" value="1"/>
</dbReference>
<dbReference type="InterPro" id="IPR011006">
    <property type="entry name" value="CheY-like_superfamily"/>
</dbReference>
<proteinExistence type="predicted"/>
<evidence type="ECO:0000259" key="6">
    <source>
        <dbReference type="PROSITE" id="PS50043"/>
    </source>
</evidence>
<dbReference type="Gene3D" id="3.40.50.2300">
    <property type="match status" value="1"/>
</dbReference>
<keyword evidence="1 5" id="KW-0597">Phosphoprotein</keyword>
<evidence type="ECO:0000259" key="7">
    <source>
        <dbReference type="PROSITE" id="PS50110"/>
    </source>
</evidence>
<dbReference type="PRINTS" id="PR00038">
    <property type="entry name" value="HTHLUXR"/>
</dbReference>
<evidence type="ECO:0000256" key="5">
    <source>
        <dbReference type="PROSITE-ProRule" id="PRU00169"/>
    </source>
</evidence>